<keyword evidence="2" id="KW-1208">Phospholipid metabolism</keyword>
<evidence type="ECO:0000256" key="5">
    <source>
        <dbReference type="ARBA" id="ARBA00038874"/>
    </source>
</evidence>
<gene>
    <name evidence="6" type="primary">eas</name>
    <name evidence="6" type="ORF">Bhyg_11149</name>
</gene>
<comment type="similarity">
    <text evidence="4">Belongs to the choline/ethanolamine kinase family.</text>
</comment>
<keyword evidence="1" id="KW-0594">Phospholipid biosynthesis</keyword>
<evidence type="ECO:0000256" key="2">
    <source>
        <dbReference type="ARBA" id="ARBA00023264"/>
    </source>
</evidence>
<dbReference type="EMBL" id="WJQU01000003">
    <property type="protein sequence ID" value="KAJ6638414.1"/>
    <property type="molecule type" value="Genomic_DNA"/>
</dbReference>
<evidence type="ECO:0000256" key="3">
    <source>
        <dbReference type="ARBA" id="ARBA00037883"/>
    </source>
</evidence>
<keyword evidence="1" id="KW-0443">Lipid metabolism</keyword>
<organism evidence="6 7">
    <name type="scientific">Pseudolycoriella hygida</name>
    <dbReference type="NCBI Taxonomy" id="35572"/>
    <lineage>
        <taxon>Eukaryota</taxon>
        <taxon>Metazoa</taxon>
        <taxon>Ecdysozoa</taxon>
        <taxon>Arthropoda</taxon>
        <taxon>Hexapoda</taxon>
        <taxon>Insecta</taxon>
        <taxon>Pterygota</taxon>
        <taxon>Neoptera</taxon>
        <taxon>Endopterygota</taxon>
        <taxon>Diptera</taxon>
        <taxon>Nematocera</taxon>
        <taxon>Sciaroidea</taxon>
        <taxon>Sciaridae</taxon>
        <taxon>Pseudolycoriella</taxon>
    </lineage>
</organism>
<evidence type="ECO:0000313" key="7">
    <source>
        <dbReference type="Proteomes" id="UP001151699"/>
    </source>
</evidence>
<evidence type="ECO:0000313" key="6">
    <source>
        <dbReference type="EMBL" id="KAJ6638414.1"/>
    </source>
</evidence>
<dbReference type="OrthoDB" id="10267235at2759"/>
<dbReference type="Proteomes" id="UP001151699">
    <property type="component" value="Chromosome X"/>
</dbReference>
<dbReference type="PANTHER" id="PTHR22603">
    <property type="entry name" value="CHOLINE/ETHANOALAMINE KINASE"/>
    <property type="match status" value="1"/>
</dbReference>
<feature type="non-terminal residue" evidence="6">
    <location>
        <position position="205"/>
    </location>
</feature>
<protein>
    <recommendedName>
        <fullName evidence="5">ethanolamine kinase</fullName>
        <ecNumber evidence="5">2.7.1.82</ecNumber>
    </recommendedName>
</protein>
<evidence type="ECO:0000256" key="1">
    <source>
        <dbReference type="ARBA" id="ARBA00023209"/>
    </source>
</evidence>
<proteinExistence type="inferred from homology"/>
<keyword evidence="7" id="KW-1185">Reference proteome</keyword>
<dbReference type="InterPro" id="IPR011009">
    <property type="entry name" value="Kinase-like_dom_sf"/>
</dbReference>
<dbReference type="Gene3D" id="3.90.1200.10">
    <property type="match status" value="1"/>
</dbReference>
<keyword evidence="6" id="KW-0418">Kinase</keyword>
<keyword evidence="6" id="KW-0808">Transferase</keyword>
<keyword evidence="1" id="KW-0444">Lipid biosynthesis</keyword>
<dbReference type="SUPFAM" id="SSF56112">
    <property type="entry name" value="Protein kinase-like (PK-like)"/>
    <property type="match status" value="1"/>
</dbReference>
<reference evidence="6" key="1">
    <citation type="submission" date="2022-07" db="EMBL/GenBank/DDBJ databases">
        <authorList>
            <person name="Trinca V."/>
            <person name="Uliana J.V.C."/>
            <person name="Torres T.T."/>
            <person name="Ward R.J."/>
            <person name="Monesi N."/>
        </authorList>
    </citation>
    <scope>NUCLEOTIDE SEQUENCE</scope>
    <source>
        <strain evidence="6">HSMRA1968</strain>
        <tissue evidence="6">Whole embryos</tissue>
    </source>
</reference>
<dbReference type="EC" id="2.7.1.82" evidence="5"/>
<dbReference type="GO" id="GO:0004305">
    <property type="term" value="F:ethanolamine kinase activity"/>
    <property type="evidence" value="ECO:0007669"/>
    <property type="project" value="UniProtKB-EC"/>
</dbReference>
<dbReference type="GO" id="GO:0005737">
    <property type="term" value="C:cytoplasm"/>
    <property type="evidence" value="ECO:0007669"/>
    <property type="project" value="TreeGrafter"/>
</dbReference>
<name>A0A9Q0MVQ7_9DIPT</name>
<dbReference type="PANTHER" id="PTHR22603:SF66">
    <property type="entry name" value="ETHANOLAMINE KINASE"/>
    <property type="match status" value="1"/>
</dbReference>
<evidence type="ECO:0000256" key="4">
    <source>
        <dbReference type="ARBA" id="ARBA00038211"/>
    </source>
</evidence>
<dbReference type="GO" id="GO:0006646">
    <property type="term" value="P:phosphatidylethanolamine biosynthetic process"/>
    <property type="evidence" value="ECO:0007669"/>
    <property type="project" value="TreeGrafter"/>
</dbReference>
<dbReference type="Pfam" id="PF01633">
    <property type="entry name" value="Choline_kinase"/>
    <property type="match status" value="1"/>
</dbReference>
<comment type="pathway">
    <text evidence="3">Phospholipid metabolism; phosphatidylethanolamine biosynthesis; phosphatidylethanolamine from ethanolamine: step 1/3.</text>
</comment>
<comment type="caution">
    <text evidence="6">The sequence shown here is derived from an EMBL/GenBank/DDBJ whole genome shotgun (WGS) entry which is preliminary data.</text>
</comment>
<accession>A0A9Q0MVQ7</accession>
<sequence length="205" mass="24234">SSDDEVITIPLTIHENNVLEGARKILKIIRPTWNDDNVKFKQLRDEFAELYKHLVTLNSPVVFCHNDLLLGNVIYEKLTNRITFIDYEYAGQNFQAFDIGNHFTEFAGVDQIDYSRYPSKEFQLNWLQTYLEVYHGPEKLITKRDVHVLYVQTNKFALASHFLWTVWALIQAEHSTIDFDFVAFAQMRYNEYKARKDTFLALRIE</sequence>
<dbReference type="AlphaFoldDB" id="A0A9Q0MVQ7"/>